<gene>
    <name evidence="1" type="ordered locus">KSE_03880</name>
</gene>
<keyword evidence="2" id="KW-1185">Reference proteome</keyword>
<dbReference type="AlphaFoldDB" id="E4N4V4"/>
<dbReference type="STRING" id="452652.KSE_03880"/>
<evidence type="ECO:0000313" key="2">
    <source>
        <dbReference type="Proteomes" id="UP000007076"/>
    </source>
</evidence>
<accession>E4N4V4</accession>
<proteinExistence type="predicted"/>
<evidence type="ECO:0000313" key="1">
    <source>
        <dbReference type="EMBL" id="BAJ26235.1"/>
    </source>
</evidence>
<dbReference type="KEGG" id="ksk:KSE_03880"/>
<reference evidence="1 2" key="1">
    <citation type="journal article" date="2010" name="DNA Res.">
        <title>Genome sequence of Kitasatospora setae NBRC 14216T: an evolutionary snapshot of the family Streptomycetaceae.</title>
        <authorList>
            <person name="Ichikawa N."/>
            <person name="Oguchi A."/>
            <person name="Ikeda H."/>
            <person name="Ishikawa J."/>
            <person name="Kitani S."/>
            <person name="Watanabe Y."/>
            <person name="Nakamura S."/>
            <person name="Katano Y."/>
            <person name="Kishi E."/>
            <person name="Sasagawa M."/>
            <person name="Ankai A."/>
            <person name="Fukui S."/>
            <person name="Hashimoto Y."/>
            <person name="Kamata S."/>
            <person name="Otoguro M."/>
            <person name="Tanikawa S."/>
            <person name="Nihira T."/>
            <person name="Horinouchi S."/>
            <person name="Ohnishi Y."/>
            <person name="Hayakawa M."/>
            <person name="Kuzuyama T."/>
            <person name="Arisawa A."/>
            <person name="Nomoto F."/>
            <person name="Miura H."/>
            <person name="Takahashi Y."/>
            <person name="Fujita N."/>
        </authorList>
    </citation>
    <scope>NUCLEOTIDE SEQUENCE [LARGE SCALE GENOMIC DNA]</scope>
    <source>
        <strain evidence="2">ATCC 33774 / DSM 43861 / JCM 3304 / KCC A-0304 / NBRC 14216 / KM-6054</strain>
    </source>
</reference>
<dbReference type="eggNOG" id="COG2453">
    <property type="taxonomic scope" value="Bacteria"/>
</dbReference>
<dbReference type="EMBL" id="AP010968">
    <property type="protein sequence ID" value="BAJ26235.1"/>
    <property type="molecule type" value="Genomic_DNA"/>
</dbReference>
<protein>
    <submittedName>
        <fullName evidence="1">Uncharacterized protein</fullName>
    </submittedName>
</protein>
<sequence>MVESGLECAEAVRSVRERRSPWALNNGLFVDYLSVGLDSARLLASLG</sequence>
<dbReference type="HOGENOM" id="CLU_3169144_0_0_11"/>
<dbReference type="PATRIC" id="fig|452652.3.peg.382"/>
<name>E4N4V4_KITSK</name>
<organism evidence="1 2">
    <name type="scientific">Kitasatospora setae (strain ATCC 33774 / DSM 43861 / JCM 3304 / KCC A-0304 / NBRC 14216 / KM-6054)</name>
    <name type="common">Streptomyces setae</name>
    <dbReference type="NCBI Taxonomy" id="452652"/>
    <lineage>
        <taxon>Bacteria</taxon>
        <taxon>Bacillati</taxon>
        <taxon>Actinomycetota</taxon>
        <taxon>Actinomycetes</taxon>
        <taxon>Kitasatosporales</taxon>
        <taxon>Streptomycetaceae</taxon>
        <taxon>Kitasatospora</taxon>
    </lineage>
</organism>
<dbReference type="Proteomes" id="UP000007076">
    <property type="component" value="Chromosome"/>
</dbReference>